<protein>
    <submittedName>
        <fullName evidence="1">Uncharacterized protein</fullName>
    </submittedName>
</protein>
<dbReference type="GeneID" id="79924895"/>
<keyword evidence="2" id="KW-1185">Reference proteome</keyword>
<reference evidence="1 2" key="1">
    <citation type="journal article" date="2020" name="Int. J. Syst. Evol. Microbiol.">
        <title>Tenacibaculum piscium sp. nov., isolated from skin ulcers of sea-farmed fish, and description of Tenacibaculum finnmarkense sp. nov. with subdivision into genomovars finnmarkense and ulcerans.</title>
        <authorList>
            <person name="Olsen A.B."/>
            <person name="Spilsberg B."/>
            <person name="Nilsen H.K."/>
            <person name="Lagesen K."/>
            <person name="Gulla S."/>
            <person name="Avendano-Herrera R."/>
            <person name="Irgang R."/>
            <person name="Duchaud E."/>
            <person name="Colquhoun D.J."/>
        </authorList>
    </citation>
    <scope>NUCLEOTIDE SEQUENCE [LARGE SCALE GENOMIC DNA]</scope>
    <source>
        <strain evidence="1 2">TNO037</strain>
    </source>
</reference>
<comment type="caution">
    <text evidence="1">The sequence shown here is derived from an EMBL/GenBank/DDBJ whole genome shotgun (WGS) entry which is preliminary data.</text>
</comment>
<evidence type="ECO:0000313" key="1">
    <source>
        <dbReference type="EMBL" id="MBE7695542.1"/>
    </source>
</evidence>
<gene>
    <name evidence="1" type="ORF">F7645_08925</name>
</gene>
<dbReference type="Proteomes" id="UP000806077">
    <property type="component" value="Unassembled WGS sequence"/>
</dbReference>
<dbReference type="AlphaFoldDB" id="A0AAP1WGM3"/>
<evidence type="ECO:0000313" key="2">
    <source>
        <dbReference type="Proteomes" id="UP000806077"/>
    </source>
</evidence>
<organism evidence="1 2">
    <name type="scientific">Tenacibaculum finnmarkense genomovar finnmarkense</name>
    <dbReference type="NCBI Taxonomy" id="1458503"/>
    <lineage>
        <taxon>Bacteria</taxon>
        <taxon>Pseudomonadati</taxon>
        <taxon>Bacteroidota</taxon>
        <taxon>Flavobacteriia</taxon>
        <taxon>Flavobacteriales</taxon>
        <taxon>Flavobacteriaceae</taxon>
        <taxon>Tenacibaculum</taxon>
        <taxon>Tenacibaculum finnmarkense</taxon>
    </lineage>
</organism>
<name>A0AAP1WGM3_9FLAO</name>
<sequence length="95" mass="10718">MCHLKTLLKKDTYTGAFTIDLSEINKCKGIVYIEVLPLNVADKLILDNVESVLYSGDKPYKLESNHPIINGELHFKPSKASNDEMKSIVRILLVE</sequence>
<proteinExistence type="predicted"/>
<accession>A0AAP1WGM3</accession>
<dbReference type="EMBL" id="WXXV01000011">
    <property type="protein sequence ID" value="MBE7695542.1"/>
    <property type="molecule type" value="Genomic_DNA"/>
</dbReference>
<dbReference type="RefSeq" id="WP_058885399.1">
    <property type="nucleotide sequence ID" value="NZ_JAFMUB010000018.1"/>
</dbReference>